<evidence type="ECO:0000313" key="9">
    <source>
        <dbReference type="Proteomes" id="UP001363151"/>
    </source>
</evidence>
<feature type="domain" description="Very-long-chain aldehyde decarbonylase CER1-like C-terminal" evidence="7">
    <location>
        <begin position="474"/>
        <end position="642"/>
    </location>
</feature>
<evidence type="ECO:0000259" key="6">
    <source>
        <dbReference type="Pfam" id="PF04116"/>
    </source>
</evidence>
<organism evidence="8 9">
    <name type="scientific">Aureococcus anophagefferens</name>
    <name type="common">Harmful bloom alga</name>
    <dbReference type="NCBI Taxonomy" id="44056"/>
    <lineage>
        <taxon>Eukaryota</taxon>
        <taxon>Sar</taxon>
        <taxon>Stramenopiles</taxon>
        <taxon>Ochrophyta</taxon>
        <taxon>Pelagophyceae</taxon>
        <taxon>Pelagomonadales</taxon>
        <taxon>Pelagomonadaceae</taxon>
        <taxon>Aureococcus</taxon>
    </lineage>
</organism>
<dbReference type="InterPro" id="IPR050307">
    <property type="entry name" value="Sterol_Desaturase_Related"/>
</dbReference>
<dbReference type="InterPro" id="IPR036291">
    <property type="entry name" value="NAD(P)-bd_dom_sf"/>
</dbReference>
<evidence type="ECO:0000256" key="2">
    <source>
        <dbReference type="ARBA" id="ARBA00022692"/>
    </source>
</evidence>
<keyword evidence="4" id="KW-0472">Membrane</keyword>
<reference evidence="8 9" key="1">
    <citation type="submission" date="2024-03" db="EMBL/GenBank/DDBJ databases">
        <title>Aureococcus anophagefferens CCMP1851 and Kratosvirus quantuckense: Draft genome of a second virus-susceptible host strain in the model system.</title>
        <authorList>
            <person name="Chase E."/>
            <person name="Truchon A.R."/>
            <person name="Schepens W."/>
            <person name="Wilhelm S.W."/>
        </authorList>
    </citation>
    <scope>NUCLEOTIDE SEQUENCE [LARGE SCALE GENOMIC DNA]</scope>
    <source>
        <strain evidence="8 9">CCMP1851</strain>
    </source>
</reference>
<dbReference type="InterPro" id="IPR021940">
    <property type="entry name" value="CER1-like_C"/>
</dbReference>
<feature type="compositionally biased region" description="Pro residues" evidence="5">
    <location>
        <begin position="18"/>
        <end position="28"/>
    </location>
</feature>
<protein>
    <submittedName>
        <fullName evidence="8">Iron ion binding protein</fullName>
    </submittedName>
</protein>
<dbReference type="EMBL" id="JBBJCI010000420">
    <property type="protein sequence ID" value="KAK7231045.1"/>
    <property type="molecule type" value="Genomic_DNA"/>
</dbReference>
<evidence type="ECO:0000256" key="5">
    <source>
        <dbReference type="SAM" id="MobiDB-lite"/>
    </source>
</evidence>
<keyword evidence="9" id="KW-1185">Reference proteome</keyword>
<dbReference type="Pfam" id="PF04116">
    <property type="entry name" value="FA_hydroxylase"/>
    <property type="match status" value="1"/>
</dbReference>
<name>A0ABR1FHU2_AURAN</name>
<evidence type="ECO:0000259" key="7">
    <source>
        <dbReference type="Pfam" id="PF12076"/>
    </source>
</evidence>
<dbReference type="SUPFAM" id="SSF51735">
    <property type="entry name" value="NAD(P)-binding Rossmann-fold domains"/>
    <property type="match status" value="1"/>
</dbReference>
<evidence type="ECO:0000256" key="1">
    <source>
        <dbReference type="ARBA" id="ARBA00004141"/>
    </source>
</evidence>
<dbReference type="PANTHER" id="PTHR11863">
    <property type="entry name" value="STEROL DESATURASE"/>
    <property type="match status" value="1"/>
</dbReference>
<comment type="subcellular location">
    <subcellularLocation>
        <location evidence="1">Membrane</location>
        <topology evidence="1">Multi-pass membrane protein</topology>
    </subcellularLocation>
</comment>
<accession>A0ABR1FHU2</accession>
<dbReference type="InterPro" id="IPR006694">
    <property type="entry name" value="Fatty_acid_hydroxylase"/>
</dbReference>
<proteinExistence type="predicted"/>
<keyword evidence="2" id="KW-0812">Transmembrane</keyword>
<sequence>MGKGGEMPPKLSKRLAPPSKPAAPPPSPLRSWLPLDPKYGIYAATWALSKATGAGSHLLATLAWATALRYAVNHAFVALSKADAFAEPRRIHRRNPPAAQLERELDWDGPVILSPLAFVVVDLATPWLRADRVAAFDGRCVFALFAAHYLAVEPVYYAFHVWLHREWAYKRSHGHHHSSVTTEAVSGTSHPLAESVAYLANFSLAFLVPAWCGRFSPLQIPLYFAWFDAMNCAGHCNFECFPRWCQAGVLKYYVYTSSYHSLHHTKYKWNYCLFCPFWDYLCGTAHPSSDALHAAVLARDRPKRPTDVVFLAHGHDIISLLTHTPFFSPFLTSRDHAPSWVSKAAYPVLYAYAEVCARLLPATVMQRYRYRGTEAATWCLPIAARFYLAKARRPAIARAVERAVDAAEAAGVKYVGLAALNKAEWLNGGGEAVRAYVEERGYGVKIVHGNALTAAAVLETVKRRALSTEETICVTGATAKIGRVLCVALARRGHRVVCLTTAPDRYAALVAAAGDAGFRLSRAATFADASAHCPKLWLLGKLAWEADVHAATRPGDVVVDYAVPHLVPRERARYDYVNGAALSYSAKDTDLTFCHDVAGTVPACLAAAICHAREGTGDHETGAVDVDSLDGWWRTATAHGFRLAHDRAF</sequence>
<feature type="region of interest" description="Disordered" evidence="5">
    <location>
        <begin position="1"/>
        <end position="29"/>
    </location>
</feature>
<dbReference type="Gene3D" id="3.40.50.720">
    <property type="entry name" value="NAD(P)-binding Rossmann-like Domain"/>
    <property type="match status" value="1"/>
</dbReference>
<keyword evidence="3" id="KW-1133">Transmembrane helix</keyword>
<feature type="domain" description="Fatty acid hydroxylase" evidence="6">
    <location>
        <begin position="146"/>
        <end position="284"/>
    </location>
</feature>
<dbReference type="Pfam" id="PF12076">
    <property type="entry name" value="CER1-like_C"/>
    <property type="match status" value="1"/>
</dbReference>
<evidence type="ECO:0000256" key="4">
    <source>
        <dbReference type="ARBA" id="ARBA00023136"/>
    </source>
</evidence>
<evidence type="ECO:0000256" key="3">
    <source>
        <dbReference type="ARBA" id="ARBA00022989"/>
    </source>
</evidence>
<dbReference type="Proteomes" id="UP001363151">
    <property type="component" value="Unassembled WGS sequence"/>
</dbReference>
<gene>
    <name evidence="8" type="primary">CER1</name>
    <name evidence="8" type="ORF">SO694_00076021</name>
</gene>
<evidence type="ECO:0000313" key="8">
    <source>
        <dbReference type="EMBL" id="KAK7231045.1"/>
    </source>
</evidence>
<comment type="caution">
    <text evidence="8">The sequence shown here is derived from an EMBL/GenBank/DDBJ whole genome shotgun (WGS) entry which is preliminary data.</text>
</comment>